<sequence>MSLVKFFIGSRKTLKSMASPFSDQSSLLENQLEVANSIIEVYQAIMASPSSDRLSLLKNQFEVKMSIIEVYQTIMKRNQLNSTLLDDIGNKINRLDQAHEPINSIRSDYHTLLSSIVNNLREQSRTPPSNAVESLEHQMLISKGLGIELDAFVDVLCMIQRLREEGSCCPEKLAAVLSLFMSSLSFWTHAGIHPIADSDHALRDHCLSLLMQLSTCTNSVDGASSNVLDIENPPRVSHVAPIGKTTPKGSPTLDQKEDLEAKIDRILNIVHENVPKFGLFFCMLGYVIIYL</sequence>
<gene>
    <name evidence="1" type="ORF">A4U43_C03F26330</name>
</gene>
<organism evidence="1 2">
    <name type="scientific">Asparagus officinalis</name>
    <name type="common">Garden asparagus</name>
    <dbReference type="NCBI Taxonomy" id="4686"/>
    <lineage>
        <taxon>Eukaryota</taxon>
        <taxon>Viridiplantae</taxon>
        <taxon>Streptophyta</taxon>
        <taxon>Embryophyta</taxon>
        <taxon>Tracheophyta</taxon>
        <taxon>Spermatophyta</taxon>
        <taxon>Magnoliopsida</taxon>
        <taxon>Liliopsida</taxon>
        <taxon>Asparagales</taxon>
        <taxon>Asparagaceae</taxon>
        <taxon>Asparagoideae</taxon>
        <taxon>Asparagus</taxon>
    </lineage>
</organism>
<reference evidence="2" key="1">
    <citation type="journal article" date="2017" name="Nat. Commun.">
        <title>The asparagus genome sheds light on the origin and evolution of a young Y chromosome.</title>
        <authorList>
            <person name="Harkess A."/>
            <person name="Zhou J."/>
            <person name="Xu C."/>
            <person name="Bowers J.E."/>
            <person name="Van der Hulst R."/>
            <person name="Ayyampalayam S."/>
            <person name="Mercati F."/>
            <person name="Riccardi P."/>
            <person name="McKain M.R."/>
            <person name="Kakrana A."/>
            <person name="Tang H."/>
            <person name="Ray J."/>
            <person name="Groenendijk J."/>
            <person name="Arikit S."/>
            <person name="Mathioni S.M."/>
            <person name="Nakano M."/>
            <person name="Shan H."/>
            <person name="Telgmann-Rauber A."/>
            <person name="Kanno A."/>
            <person name="Yue Z."/>
            <person name="Chen H."/>
            <person name="Li W."/>
            <person name="Chen Y."/>
            <person name="Xu X."/>
            <person name="Zhang Y."/>
            <person name="Luo S."/>
            <person name="Chen H."/>
            <person name="Gao J."/>
            <person name="Mao Z."/>
            <person name="Pires J.C."/>
            <person name="Luo M."/>
            <person name="Kudrna D."/>
            <person name="Wing R.A."/>
            <person name="Meyers B.C."/>
            <person name="Yi K."/>
            <person name="Kong H."/>
            <person name="Lavrijsen P."/>
            <person name="Sunseri F."/>
            <person name="Falavigna A."/>
            <person name="Ye Y."/>
            <person name="Leebens-Mack J.H."/>
            <person name="Chen G."/>
        </authorList>
    </citation>
    <scope>NUCLEOTIDE SEQUENCE [LARGE SCALE GENOMIC DNA]</scope>
    <source>
        <strain evidence="2">cv. DH0086</strain>
    </source>
</reference>
<dbReference type="AlphaFoldDB" id="A0A5P1FFY1"/>
<dbReference type="EMBL" id="CM007383">
    <property type="protein sequence ID" value="ONK76317.1"/>
    <property type="molecule type" value="Genomic_DNA"/>
</dbReference>
<name>A0A5P1FFY1_ASPOF</name>
<evidence type="ECO:0000313" key="1">
    <source>
        <dbReference type="EMBL" id="ONK76317.1"/>
    </source>
</evidence>
<protein>
    <submittedName>
        <fullName evidence="1">Uncharacterized protein</fullName>
    </submittedName>
</protein>
<accession>A0A5P1FFY1</accession>
<dbReference type="Proteomes" id="UP000243459">
    <property type="component" value="Chromosome 3"/>
</dbReference>
<keyword evidence="2" id="KW-1185">Reference proteome</keyword>
<evidence type="ECO:0000313" key="2">
    <source>
        <dbReference type="Proteomes" id="UP000243459"/>
    </source>
</evidence>
<dbReference type="Gramene" id="ONK76317">
    <property type="protein sequence ID" value="ONK76317"/>
    <property type="gene ID" value="A4U43_C03F26330"/>
</dbReference>
<proteinExistence type="predicted"/>